<dbReference type="InterPro" id="IPR009057">
    <property type="entry name" value="Homeodomain-like_sf"/>
</dbReference>
<dbReference type="Pfam" id="PF12833">
    <property type="entry name" value="HTH_18"/>
    <property type="match status" value="1"/>
</dbReference>
<evidence type="ECO:0000313" key="5">
    <source>
        <dbReference type="EMBL" id="SUE35114.1"/>
    </source>
</evidence>
<keyword evidence="6" id="KW-1185">Reference proteome</keyword>
<dbReference type="OrthoDB" id="4480133at2"/>
<evidence type="ECO:0000256" key="1">
    <source>
        <dbReference type="ARBA" id="ARBA00023015"/>
    </source>
</evidence>
<dbReference type="InterPro" id="IPR054015">
    <property type="entry name" value="ExsA-like_N"/>
</dbReference>
<feature type="domain" description="HTH araC/xylS-type" evidence="4">
    <location>
        <begin position="188"/>
        <end position="286"/>
    </location>
</feature>
<evidence type="ECO:0000313" key="6">
    <source>
        <dbReference type="Proteomes" id="UP000255233"/>
    </source>
</evidence>
<dbReference type="STRING" id="880526.GCA_000427365_01460"/>
<dbReference type="Gene3D" id="1.10.10.60">
    <property type="entry name" value="Homeodomain-like"/>
    <property type="match status" value="1"/>
</dbReference>
<dbReference type="RefSeq" id="WP_084135225.1">
    <property type="nucleotide sequence ID" value="NZ_CANTWR010000013.1"/>
</dbReference>
<dbReference type="SUPFAM" id="SSF46689">
    <property type="entry name" value="Homeodomain-like"/>
    <property type="match status" value="1"/>
</dbReference>
<organism evidence="5 6">
    <name type="scientific">Rikenella microfusus</name>
    <dbReference type="NCBI Taxonomy" id="28139"/>
    <lineage>
        <taxon>Bacteria</taxon>
        <taxon>Pseudomonadati</taxon>
        <taxon>Bacteroidota</taxon>
        <taxon>Bacteroidia</taxon>
        <taxon>Bacteroidales</taxon>
        <taxon>Rikenellaceae</taxon>
        <taxon>Rikenella</taxon>
    </lineage>
</organism>
<evidence type="ECO:0000256" key="2">
    <source>
        <dbReference type="ARBA" id="ARBA00023125"/>
    </source>
</evidence>
<keyword evidence="1" id="KW-0805">Transcription regulation</keyword>
<dbReference type="PANTHER" id="PTHR43280:SF28">
    <property type="entry name" value="HTH-TYPE TRANSCRIPTIONAL ACTIVATOR RHAS"/>
    <property type="match status" value="1"/>
</dbReference>
<evidence type="ECO:0000256" key="3">
    <source>
        <dbReference type="ARBA" id="ARBA00023163"/>
    </source>
</evidence>
<dbReference type="PANTHER" id="PTHR43280">
    <property type="entry name" value="ARAC-FAMILY TRANSCRIPTIONAL REGULATOR"/>
    <property type="match status" value="1"/>
</dbReference>
<dbReference type="InterPro" id="IPR018062">
    <property type="entry name" value="HTH_AraC-typ_CS"/>
</dbReference>
<gene>
    <name evidence="5" type="primary">rhaS_4</name>
    <name evidence="5" type="ORF">NCTC11190_02360</name>
</gene>
<proteinExistence type="predicted"/>
<name>A0A379MTS0_9BACT</name>
<dbReference type="PROSITE" id="PS00041">
    <property type="entry name" value="HTH_ARAC_FAMILY_1"/>
    <property type="match status" value="1"/>
</dbReference>
<protein>
    <submittedName>
        <fullName evidence="5">L-rhamnose operon regulatory protein rhaS</fullName>
    </submittedName>
</protein>
<dbReference type="PROSITE" id="PS01124">
    <property type="entry name" value="HTH_ARAC_FAMILY_2"/>
    <property type="match status" value="1"/>
</dbReference>
<dbReference type="InterPro" id="IPR037923">
    <property type="entry name" value="HTH-like"/>
</dbReference>
<dbReference type="EMBL" id="UGVL01000001">
    <property type="protein sequence ID" value="SUE35114.1"/>
    <property type="molecule type" value="Genomic_DNA"/>
</dbReference>
<dbReference type="GO" id="GO:0003700">
    <property type="term" value="F:DNA-binding transcription factor activity"/>
    <property type="evidence" value="ECO:0007669"/>
    <property type="project" value="InterPro"/>
</dbReference>
<dbReference type="SUPFAM" id="SSF51215">
    <property type="entry name" value="Regulatory protein AraC"/>
    <property type="match status" value="1"/>
</dbReference>
<dbReference type="InterPro" id="IPR018060">
    <property type="entry name" value="HTH_AraC"/>
</dbReference>
<dbReference type="SMART" id="SM00342">
    <property type="entry name" value="HTH_ARAC"/>
    <property type="match status" value="1"/>
</dbReference>
<keyword evidence="2" id="KW-0238">DNA-binding</keyword>
<dbReference type="Pfam" id="PF22200">
    <property type="entry name" value="ExsA_N"/>
    <property type="match status" value="1"/>
</dbReference>
<keyword evidence="3" id="KW-0804">Transcription</keyword>
<evidence type="ECO:0000259" key="4">
    <source>
        <dbReference type="PROSITE" id="PS01124"/>
    </source>
</evidence>
<dbReference type="Proteomes" id="UP000255233">
    <property type="component" value="Unassembled WGS sequence"/>
</dbReference>
<dbReference type="GO" id="GO:0043565">
    <property type="term" value="F:sequence-specific DNA binding"/>
    <property type="evidence" value="ECO:0007669"/>
    <property type="project" value="InterPro"/>
</dbReference>
<accession>A0A379MTS0</accession>
<dbReference type="AlphaFoldDB" id="A0A379MTS0"/>
<sequence length="289" mass="33301">MSELPKMIENDTGQSASLWQYVTHADHGAEWVELSDNLIGLVENGAKTIQYAHARYTVRSGEVFFLAPGKHYIENIPAADGPYKETCLAFDNRMMADALSTLVSLYGMEIRHPQGGRPDPTLAHVSTRVWPETQLFFDSLAPYLNTDYLSLHPQLMRLKLAEFAYMVIVHKEYGLQHKLLQCIDRLSDPFESIIRNSVFENLTIEELALKTNKSLTSFKNDFQRVFGDTPHRWIVKQRLLHARLLVVSTNKAISQIGYECRFDNISHFIKLFKREFGKTPLSLRQEQRR</sequence>
<reference evidence="5 6" key="1">
    <citation type="submission" date="2018-06" db="EMBL/GenBank/DDBJ databases">
        <authorList>
            <consortium name="Pathogen Informatics"/>
            <person name="Doyle S."/>
        </authorList>
    </citation>
    <scope>NUCLEOTIDE SEQUENCE [LARGE SCALE GENOMIC DNA]</scope>
    <source>
        <strain evidence="5 6">NCTC11190</strain>
    </source>
</reference>